<proteinExistence type="predicted"/>
<name>A0A250EAS2_9FLAO</name>
<dbReference type="Proteomes" id="UP000242855">
    <property type="component" value="Chromosome"/>
</dbReference>
<evidence type="ECO:0000313" key="2">
    <source>
        <dbReference type="Proteomes" id="UP000242855"/>
    </source>
</evidence>
<reference evidence="1 2" key="1">
    <citation type="journal article" date="2017" name="Genome Announc.">
        <title>Twelve Complete Reference Genomes of Clinical Isolates in the Capnocytophaga Genus.</title>
        <authorList>
            <person name="Villarma A."/>
            <person name="Gulvik C.A."/>
            <person name="Rowe L.A."/>
            <person name="Sheth M."/>
            <person name="Juieng P."/>
            <person name="Nicholson A.C."/>
            <person name="Loparev V.N."/>
            <person name="McQuiston J.R."/>
        </authorList>
    </citation>
    <scope>NUCLEOTIDE SEQUENCE [LARGE SCALE GENOMIC DNA]</scope>
    <source>
        <strain evidence="1 2">G7591</strain>
    </source>
</reference>
<dbReference type="AlphaFoldDB" id="A0A250EAS2"/>
<organism evidence="1 2">
    <name type="scientific">Capnocytophaga cynodegmi</name>
    <dbReference type="NCBI Taxonomy" id="28189"/>
    <lineage>
        <taxon>Bacteria</taxon>
        <taxon>Pseudomonadati</taxon>
        <taxon>Bacteroidota</taxon>
        <taxon>Flavobacteriia</taxon>
        <taxon>Flavobacteriales</taxon>
        <taxon>Flavobacteriaceae</taxon>
        <taxon>Capnocytophaga</taxon>
    </lineage>
</organism>
<evidence type="ECO:0008006" key="3">
    <source>
        <dbReference type="Google" id="ProtNLM"/>
    </source>
</evidence>
<dbReference type="KEGG" id="ccyn:CGC48_09465"/>
<accession>A0A250EAS2</accession>
<dbReference type="Gene3D" id="2.180.10.10">
    <property type="entry name" value="RHS repeat-associated core"/>
    <property type="match status" value="1"/>
</dbReference>
<protein>
    <recommendedName>
        <fullName evidence="3">Sugar-binding protein</fullName>
    </recommendedName>
</protein>
<gene>
    <name evidence="1" type="ORF">CGC48_09465</name>
</gene>
<sequence length="449" mass="55125">METKTDLEQDNLKGRVKRVIGYKIENYDPKSNLPQKISYEDVYNPQGRKIEKIFYEEDGSISSKETCKYDEQGNLLENNSDYYYYKGVHSFYYTTYKYNEKGKLIEEIWNINSSSTKSIWKYNEKEELIEYIRYEDETVSRKEKRIYKEVGERGNLVKTIWYKYKFGKTFNVERYYNEHEKLIEEIRYNRNGKIDFKETRKYDDKGNKIEEIWYRGNRKIGFKTTLKYDDKGNLIEEVRYNSKGIISEKKTWKYDDKGNEIENIWYNKNEKIDFKKNLKYDDKGNLIEEVRYNSKGSISKKETWKYDNQGNLIEEIRYNRNGKIDFKKTWKYDSQGNKMERYEGRQDRKKWQEAFSKFTYENNRTTIERVRYTNGNISSEETWRYDEKGKLIEVSERKKQNTGKWKEELTKYEYDDQDNWIQEMIFKQQRNKQIISKRIQEIEYYQDEE</sequence>
<dbReference type="EMBL" id="CP022378">
    <property type="protein sequence ID" value="ATA68827.1"/>
    <property type="molecule type" value="Genomic_DNA"/>
</dbReference>
<dbReference type="GeneID" id="96782027"/>
<dbReference type="RefSeq" id="WP_098029368.1">
    <property type="nucleotide sequence ID" value="NZ_CP022378.1"/>
</dbReference>
<evidence type="ECO:0000313" key="1">
    <source>
        <dbReference type="EMBL" id="ATA68827.1"/>
    </source>
</evidence>